<keyword evidence="3" id="KW-1185">Reference proteome</keyword>
<evidence type="ECO:0000313" key="2">
    <source>
        <dbReference type="EMBL" id="GHH82178.1"/>
    </source>
</evidence>
<evidence type="ECO:0000313" key="3">
    <source>
        <dbReference type="Proteomes" id="UP000617734"/>
    </source>
</evidence>
<dbReference type="AlphaFoldDB" id="A0A919GCR7"/>
<dbReference type="Proteomes" id="UP000617734">
    <property type="component" value="Unassembled WGS sequence"/>
</dbReference>
<dbReference type="EMBL" id="BNBO01000057">
    <property type="protein sequence ID" value="GHH82178.1"/>
    <property type="molecule type" value="Genomic_DNA"/>
</dbReference>
<accession>A0A919GCR7</accession>
<evidence type="ECO:0000256" key="1">
    <source>
        <dbReference type="SAM" id="MobiDB-lite"/>
    </source>
</evidence>
<proteinExistence type="predicted"/>
<feature type="region of interest" description="Disordered" evidence="1">
    <location>
        <begin position="1"/>
        <end position="24"/>
    </location>
</feature>
<reference evidence="2" key="2">
    <citation type="submission" date="2020-09" db="EMBL/GenBank/DDBJ databases">
        <authorList>
            <person name="Sun Q."/>
            <person name="Ohkuma M."/>
        </authorList>
    </citation>
    <scope>NUCLEOTIDE SEQUENCE</scope>
    <source>
        <strain evidence="2">JCM 4646</strain>
    </source>
</reference>
<reference evidence="2" key="1">
    <citation type="journal article" date="2014" name="Int. J. Syst. Evol. Microbiol.">
        <title>Complete genome sequence of Corynebacterium casei LMG S-19264T (=DSM 44701T), isolated from a smear-ripened cheese.</title>
        <authorList>
            <consortium name="US DOE Joint Genome Institute (JGI-PGF)"/>
            <person name="Walter F."/>
            <person name="Albersmeier A."/>
            <person name="Kalinowski J."/>
            <person name="Ruckert C."/>
        </authorList>
    </citation>
    <scope>NUCLEOTIDE SEQUENCE</scope>
    <source>
        <strain evidence="2">JCM 4646</strain>
    </source>
</reference>
<organism evidence="2 3">
    <name type="scientific">Kitasatospora indigofera</name>
    <dbReference type="NCBI Taxonomy" id="67307"/>
    <lineage>
        <taxon>Bacteria</taxon>
        <taxon>Bacillati</taxon>
        <taxon>Actinomycetota</taxon>
        <taxon>Actinomycetes</taxon>
        <taxon>Kitasatosporales</taxon>
        <taxon>Streptomycetaceae</taxon>
        <taxon>Kitasatospora</taxon>
    </lineage>
</organism>
<name>A0A919GCR7_9ACTN</name>
<protein>
    <submittedName>
        <fullName evidence="2">Uncharacterized protein</fullName>
    </submittedName>
</protein>
<sequence>MKSTTTGPGQGRLADVSPSNPPRRAQVVLSPFAEEQLAGLSAGQAQALDRVFAVLSVRPDLGEPRSGGRLRLYRDEVDHVLVVYHVTVLRTVVVVGYLEVD</sequence>
<gene>
    <name evidence="2" type="ORF">GCM10018781_66580</name>
</gene>
<comment type="caution">
    <text evidence="2">The sequence shown here is derived from an EMBL/GenBank/DDBJ whole genome shotgun (WGS) entry which is preliminary data.</text>
</comment>